<dbReference type="PANTHER" id="PTHR10587">
    <property type="entry name" value="GLYCOSYL TRANSFERASE-RELATED"/>
    <property type="match status" value="1"/>
</dbReference>
<feature type="domain" description="NodB homology" evidence="4">
    <location>
        <begin position="206"/>
        <end position="413"/>
    </location>
</feature>
<dbReference type="InterPro" id="IPR050248">
    <property type="entry name" value="Polysacc_deacetylase_ArnD"/>
</dbReference>
<dbReference type="Gene3D" id="3.20.20.370">
    <property type="entry name" value="Glycoside hydrolase/deacetylase"/>
    <property type="match status" value="1"/>
</dbReference>
<accession>A0A7V1LMD2</accession>
<comment type="caution">
    <text evidence="5">The sequence shown here is derived from an EMBL/GenBank/DDBJ whole genome shotgun (WGS) entry which is preliminary data.</text>
</comment>
<keyword evidence="3" id="KW-0472">Membrane</keyword>
<dbReference type="Pfam" id="PF01522">
    <property type="entry name" value="Polysacc_deac_1"/>
    <property type="match status" value="1"/>
</dbReference>
<evidence type="ECO:0000256" key="2">
    <source>
        <dbReference type="ARBA" id="ARBA00022801"/>
    </source>
</evidence>
<dbReference type="SUPFAM" id="SSF88713">
    <property type="entry name" value="Glycoside hydrolase/deacetylase"/>
    <property type="match status" value="1"/>
</dbReference>
<dbReference type="GO" id="GO:0046872">
    <property type="term" value="F:metal ion binding"/>
    <property type="evidence" value="ECO:0007669"/>
    <property type="project" value="UniProtKB-KW"/>
</dbReference>
<organism evidence="5">
    <name type="scientific">Caldithrix abyssi</name>
    <dbReference type="NCBI Taxonomy" id="187145"/>
    <lineage>
        <taxon>Bacteria</taxon>
        <taxon>Pseudomonadati</taxon>
        <taxon>Calditrichota</taxon>
        <taxon>Calditrichia</taxon>
        <taxon>Calditrichales</taxon>
        <taxon>Calditrichaceae</taxon>
        <taxon>Caldithrix</taxon>
    </lineage>
</organism>
<keyword evidence="3" id="KW-0812">Transmembrane</keyword>
<dbReference type="AlphaFoldDB" id="A0A7V1LMD2"/>
<sequence length="423" mass="49054">MARSKEACINHPQKFTARKCYYCKAPICTECQHNRFHHLFCRPGHAYLWRLGDLWARYKPTRELLWLGGFILLSNLMMFLFFYPPPSPPPMQKERTTRADSTYDSDKWRANFVQSRIAGRLQLVIEGRPNRALNVVHNGRIVQTLISGNGEMLKTLRLSPGKNSVAVWAMSADGKSGLVDSFSVFFDSARLKRLSRSVHYFKTTRKQVALTFDGGSSNKGTKEILDILKANDVQCTLFLTGRFMENFPQLVERMLTDGHEIANHTYNHPHATNLELDGTRQTRATMTERRFKSQLHRTDSIFTARFQQKLKPYWRAPFGEINREILTWAAELGFRHIGWSARCDSWDWVRDPRSELYRSAVQIKEHFLTLEATKGLAGKIILMHLGSERKDDFPYETLEALIRELKRRGYQFIKISDFAEPLS</sequence>
<evidence type="ECO:0000313" key="5">
    <source>
        <dbReference type="EMBL" id="HED10654.1"/>
    </source>
</evidence>
<reference evidence="5" key="1">
    <citation type="journal article" date="2020" name="mSystems">
        <title>Genome- and Community-Level Interaction Insights into Carbon Utilization and Element Cycling Functions of Hydrothermarchaeota in Hydrothermal Sediment.</title>
        <authorList>
            <person name="Zhou Z."/>
            <person name="Liu Y."/>
            <person name="Xu W."/>
            <person name="Pan J."/>
            <person name="Luo Z.H."/>
            <person name="Li M."/>
        </authorList>
    </citation>
    <scope>NUCLEOTIDE SEQUENCE [LARGE SCALE GENOMIC DNA]</scope>
    <source>
        <strain evidence="5">HyVt-456</strain>
    </source>
</reference>
<dbReference type="GO" id="GO:0016020">
    <property type="term" value="C:membrane"/>
    <property type="evidence" value="ECO:0007669"/>
    <property type="project" value="TreeGrafter"/>
</dbReference>
<name>A0A7V1LMD2_CALAY</name>
<dbReference type="Proteomes" id="UP000886005">
    <property type="component" value="Unassembled WGS sequence"/>
</dbReference>
<gene>
    <name evidence="5" type="ORF">ENJ10_08185</name>
</gene>
<evidence type="ECO:0000259" key="4">
    <source>
        <dbReference type="PROSITE" id="PS51677"/>
    </source>
</evidence>
<keyword evidence="1" id="KW-0479">Metal-binding</keyword>
<dbReference type="GO" id="GO:0016810">
    <property type="term" value="F:hydrolase activity, acting on carbon-nitrogen (but not peptide) bonds"/>
    <property type="evidence" value="ECO:0007669"/>
    <property type="project" value="InterPro"/>
</dbReference>
<proteinExistence type="predicted"/>
<dbReference type="PROSITE" id="PS51677">
    <property type="entry name" value="NODB"/>
    <property type="match status" value="1"/>
</dbReference>
<keyword evidence="3" id="KW-1133">Transmembrane helix</keyword>
<evidence type="ECO:0000256" key="3">
    <source>
        <dbReference type="SAM" id="Phobius"/>
    </source>
</evidence>
<protein>
    <submittedName>
        <fullName evidence="5">Polysaccharide deacetylase family protein</fullName>
    </submittedName>
</protein>
<keyword evidence="2" id="KW-0378">Hydrolase</keyword>
<feature type="transmembrane region" description="Helical" evidence="3">
    <location>
        <begin position="64"/>
        <end position="83"/>
    </location>
</feature>
<dbReference type="EMBL" id="DRLD01000224">
    <property type="protein sequence ID" value="HED10654.1"/>
    <property type="molecule type" value="Genomic_DNA"/>
</dbReference>
<dbReference type="InterPro" id="IPR002509">
    <property type="entry name" value="NODB_dom"/>
</dbReference>
<dbReference type="InterPro" id="IPR011330">
    <property type="entry name" value="Glyco_hydro/deAcase_b/a-brl"/>
</dbReference>
<dbReference type="GO" id="GO:0005975">
    <property type="term" value="P:carbohydrate metabolic process"/>
    <property type="evidence" value="ECO:0007669"/>
    <property type="project" value="InterPro"/>
</dbReference>
<dbReference type="PANTHER" id="PTHR10587:SF133">
    <property type="entry name" value="CHITIN DEACETYLASE 1-RELATED"/>
    <property type="match status" value="1"/>
</dbReference>
<dbReference type="CDD" id="cd10917">
    <property type="entry name" value="CE4_NodB_like_6s_7s"/>
    <property type="match status" value="1"/>
</dbReference>
<evidence type="ECO:0000256" key="1">
    <source>
        <dbReference type="ARBA" id="ARBA00022723"/>
    </source>
</evidence>